<accession>A0A0K1JIM6</accession>
<comment type="similarity">
    <text evidence="2 6">Belongs to the ABC-3 integral membrane protein family.</text>
</comment>
<dbReference type="GO" id="GO:0055085">
    <property type="term" value="P:transmembrane transport"/>
    <property type="evidence" value="ECO:0007669"/>
    <property type="project" value="InterPro"/>
</dbReference>
<dbReference type="PATRIC" id="fig|571913.6.peg.2658"/>
<dbReference type="GO" id="GO:0010043">
    <property type="term" value="P:response to zinc ion"/>
    <property type="evidence" value="ECO:0007669"/>
    <property type="project" value="TreeGrafter"/>
</dbReference>
<evidence type="ECO:0000256" key="4">
    <source>
        <dbReference type="ARBA" id="ARBA00022989"/>
    </source>
</evidence>
<dbReference type="Pfam" id="PF00950">
    <property type="entry name" value="ABC-3"/>
    <property type="match status" value="1"/>
</dbReference>
<feature type="transmembrane region" description="Helical" evidence="8">
    <location>
        <begin position="247"/>
        <end position="268"/>
    </location>
</feature>
<dbReference type="AlphaFoldDB" id="A0A0K1JIM6"/>
<dbReference type="CDD" id="cd06550">
    <property type="entry name" value="TM_ABC_iron-siderophores_like"/>
    <property type="match status" value="1"/>
</dbReference>
<keyword evidence="6" id="KW-0813">Transport</keyword>
<feature type="transmembrane region" description="Helical" evidence="8">
    <location>
        <begin position="62"/>
        <end position="79"/>
    </location>
</feature>
<dbReference type="Proteomes" id="UP000066480">
    <property type="component" value="Chromosome"/>
</dbReference>
<dbReference type="RefSeq" id="WP_052592019.1">
    <property type="nucleotide sequence ID" value="NZ_CP011112.1"/>
</dbReference>
<evidence type="ECO:0000256" key="7">
    <source>
        <dbReference type="SAM" id="MobiDB-lite"/>
    </source>
</evidence>
<evidence type="ECO:0000256" key="6">
    <source>
        <dbReference type="RuleBase" id="RU003943"/>
    </source>
</evidence>
<keyword evidence="5 8" id="KW-0472">Membrane</keyword>
<feature type="transmembrane region" description="Helical" evidence="8">
    <location>
        <begin position="171"/>
        <end position="188"/>
    </location>
</feature>
<evidence type="ECO:0000256" key="2">
    <source>
        <dbReference type="ARBA" id="ARBA00008034"/>
    </source>
</evidence>
<dbReference type="STRING" id="571913.VV02_13060"/>
<sequence>MPELLSYDFMQRALIAAFLVGLAAPMVGIFLVQRRLSLIGDGLGHVSLAGVAVGVFTGNQPVGTALIFAVAAAVLIELVRARGRTSGDVALAVMFYGGIALGVVLISRAGSGAPANLDSYLFGAITTTSSTDVWVFAALAAVIVTTTWVLRPRLFAVANDEEYARATGMRVTALNITLAVLTAVTVVVSMRVVGLLLISALMIVPNAAAQLLGGSFRSALRLAVLIGVVSSVGGVWTSYYADTPSGGTIVLLTIAIFLVATIGTGVVARARARSHEGKDEHQHEHGTGCGHPTIRHGDHVDYLHDGERHAAHADHWDEHHVVPAGPKEER</sequence>
<feature type="compositionally biased region" description="Basic and acidic residues" evidence="7">
    <location>
        <begin position="273"/>
        <end position="286"/>
    </location>
</feature>
<proteinExistence type="inferred from homology"/>
<feature type="transmembrane region" description="Helical" evidence="8">
    <location>
        <begin position="219"/>
        <end position="241"/>
    </location>
</feature>
<dbReference type="GO" id="GO:0043190">
    <property type="term" value="C:ATP-binding cassette (ABC) transporter complex"/>
    <property type="evidence" value="ECO:0007669"/>
    <property type="project" value="InterPro"/>
</dbReference>
<dbReference type="PANTHER" id="PTHR30477:SF0">
    <property type="entry name" value="METAL TRANSPORT SYSTEM MEMBRANE PROTEIN TM_0125-RELATED"/>
    <property type="match status" value="1"/>
</dbReference>
<keyword evidence="4 8" id="KW-1133">Transmembrane helix</keyword>
<keyword evidence="3 6" id="KW-0812">Transmembrane</keyword>
<feature type="transmembrane region" description="Helical" evidence="8">
    <location>
        <begin position="133"/>
        <end position="150"/>
    </location>
</feature>
<evidence type="ECO:0000256" key="1">
    <source>
        <dbReference type="ARBA" id="ARBA00004141"/>
    </source>
</evidence>
<evidence type="ECO:0000256" key="5">
    <source>
        <dbReference type="ARBA" id="ARBA00023136"/>
    </source>
</evidence>
<reference evidence="9 10" key="1">
    <citation type="submission" date="2015-03" db="EMBL/GenBank/DDBJ databases">
        <title>Luteipulveratus halotolerans sp. nov., a novel actinobacterium (Dermacoccaceae) from Sarawak, Malaysia.</title>
        <authorList>
            <person name="Juboi H."/>
            <person name="Basik A."/>
            <person name="Shamsul S.S."/>
            <person name="Arnold P."/>
            <person name="Schmitt E.K."/>
            <person name="Sanglier J.-J."/>
            <person name="Yeo T."/>
        </authorList>
    </citation>
    <scope>NUCLEOTIDE SEQUENCE [LARGE SCALE GENOMIC DNA]</scope>
    <source>
        <strain evidence="9 10">MN07-A0370</strain>
    </source>
</reference>
<feature type="transmembrane region" description="Helical" evidence="8">
    <location>
        <begin position="91"/>
        <end position="113"/>
    </location>
</feature>
<dbReference type="InterPro" id="IPR037294">
    <property type="entry name" value="ABC_BtuC-like"/>
</dbReference>
<dbReference type="EMBL" id="CP011112">
    <property type="protein sequence ID" value="AKU16572.1"/>
    <property type="molecule type" value="Genomic_DNA"/>
</dbReference>
<name>A0A0K1JIM6_9MICO</name>
<dbReference type="SUPFAM" id="SSF81345">
    <property type="entry name" value="ABC transporter involved in vitamin B12 uptake, BtuC"/>
    <property type="match status" value="1"/>
</dbReference>
<evidence type="ECO:0000313" key="10">
    <source>
        <dbReference type="Proteomes" id="UP000066480"/>
    </source>
</evidence>
<evidence type="ECO:0000256" key="3">
    <source>
        <dbReference type="ARBA" id="ARBA00022692"/>
    </source>
</evidence>
<evidence type="ECO:0000256" key="8">
    <source>
        <dbReference type="SAM" id="Phobius"/>
    </source>
</evidence>
<feature type="transmembrane region" description="Helical" evidence="8">
    <location>
        <begin position="194"/>
        <end position="212"/>
    </location>
</feature>
<dbReference type="OrthoDB" id="9798540at2"/>
<dbReference type="InterPro" id="IPR001626">
    <property type="entry name" value="ABC_TroCD"/>
</dbReference>
<evidence type="ECO:0000313" key="9">
    <source>
        <dbReference type="EMBL" id="AKU16572.1"/>
    </source>
</evidence>
<dbReference type="KEGG" id="lmoi:VV02_13060"/>
<organism evidence="9 10">
    <name type="scientific">Luteipulveratus mongoliensis</name>
    <dbReference type="NCBI Taxonomy" id="571913"/>
    <lineage>
        <taxon>Bacteria</taxon>
        <taxon>Bacillati</taxon>
        <taxon>Actinomycetota</taxon>
        <taxon>Actinomycetes</taxon>
        <taxon>Micrococcales</taxon>
        <taxon>Dermacoccaceae</taxon>
        <taxon>Luteipulveratus</taxon>
    </lineage>
</organism>
<dbReference type="PANTHER" id="PTHR30477">
    <property type="entry name" value="ABC-TRANSPORTER METAL-BINDING PROTEIN"/>
    <property type="match status" value="1"/>
</dbReference>
<keyword evidence="10" id="KW-1185">Reference proteome</keyword>
<feature type="region of interest" description="Disordered" evidence="7">
    <location>
        <begin position="273"/>
        <end position="294"/>
    </location>
</feature>
<gene>
    <name evidence="9" type="ORF">VV02_13060</name>
</gene>
<protein>
    <submittedName>
        <fullName evidence="9">Metal ABC transporter</fullName>
    </submittedName>
</protein>
<comment type="subcellular location">
    <subcellularLocation>
        <location evidence="6">Cell membrane</location>
        <topology evidence="6">Multi-pass membrane protein</topology>
    </subcellularLocation>
    <subcellularLocation>
        <location evidence="1">Membrane</location>
        <topology evidence="1">Multi-pass membrane protein</topology>
    </subcellularLocation>
</comment>
<dbReference type="Gene3D" id="1.10.3470.10">
    <property type="entry name" value="ABC transporter involved in vitamin B12 uptake, BtuC"/>
    <property type="match status" value="1"/>
</dbReference>
<feature type="transmembrane region" description="Helical" evidence="8">
    <location>
        <begin position="12"/>
        <end position="31"/>
    </location>
</feature>